<evidence type="ECO:0000256" key="3">
    <source>
        <dbReference type="ARBA" id="ARBA00022801"/>
    </source>
</evidence>
<dbReference type="Gene3D" id="3.90.226.10">
    <property type="entry name" value="2-enoyl-CoA Hydratase, Chain A, domain 1"/>
    <property type="match status" value="1"/>
</dbReference>
<dbReference type="EMBL" id="SJTH01000008">
    <property type="protein sequence ID" value="TCJ04592.1"/>
    <property type="molecule type" value="Genomic_DNA"/>
</dbReference>
<dbReference type="SUPFAM" id="SSF52096">
    <property type="entry name" value="ClpP/crotonase"/>
    <property type="match status" value="1"/>
</dbReference>
<dbReference type="OrthoDB" id="9775794at2"/>
<gene>
    <name evidence="5" type="ORF">E0Y62_09110</name>
</gene>
<keyword evidence="5" id="KW-0413">Isomerase</keyword>
<dbReference type="STRING" id="1742358.GCA_001439605_03795"/>
<dbReference type="InterPro" id="IPR032259">
    <property type="entry name" value="HIBYL-CoA-H"/>
</dbReference>
<dbReference type="InterPro" id="IPR045004">
    <property type="entry name" value="ECH_dom"/>
</dbReference>
<evidence type="ECO:0000256" key="1">
    <source>
        <dbReference type="ARBA" id="ARBA00001709"/>
    </source>
</evidence>
<dbReference type="InterPro" id="IPR029045">
    <property type="entry name" value="ClpP/crotonase-like_dom_sf"/>
</dbReference>
<feature type="domain" description="Enoyl-CoA hydratase/isomerase" evidence="4">
    <location>
        <begin position="23"/>
        <end position="355"/>
    </location>
</feature>
<dbReference type="CDD" id="cd06558">
    <property type="entry name" value="crotonase-like"/>
    <property type="match status" value="1"/>
</dbReference>
<dbReference type="Pfam" id="PF16113">
    <property type="entry name" value="ECH_2"/>
    <property type="match status" value="1"/>
</dbReference>
<proteinExistence type="predicted"/>
<accession>A0A4R1AW46</accession>
<dbReference type="Proteomes" id="UP000293846">
    <property type="component" value="Unassembled WGS sequence"/>
</dbReference>
<dbReference type="PANTHER" id="PTHR43176">
    <property type="entry name" value="3-HYDROXYISOBUTYRYL-COA HYDROLASE-RELATED"/>
    <property type="match status" value="1"/>
</dbReference>
<name>A0A4R1AW46_9BACI</name>
<dbReference type="AlphaFoldDB" id="A0A4R1AW46"/>
<keyword evidence="3" id="KW-0378">Hydrolase</keyword>
<dbReference type="EC" id="3.1.2.4" evidence="2"/>
<dbReference type="RefSeq" id="WP_057761287.1">
    <property type="nucleotide sequence ID" value="NZ_LMBX01000003.1"/>
</dbReference>
<dbReference type="GO" id="GO:0006574">
    <property type="term" value="P:L-valine catabolic process"/>
    <property type="evidence" value="ECO:0007669"/>
    <property type="project" value="TreeGrafter"/>
</dbReference>
<keyword evidence="6" id="KW-1185">Reference proteome</keyword>
<dbReference type="PANTHER" id="PTHR43176:SF3">
    <property type="entry name" value="3-HYDROXYISOBUTYRYL-COA HYDROLASE, MITOCHONDRIAL"/>
    <property type="match status" value="1"/>
</dbReference>
<dbReference type="GO" id="GO:0003860">
    <property type="term" value="F:3-hydroxyisobutyryl-CoA hydrolase activity"/>
    <property type="evidence" value="ECO:0007669"/>
    <property type="project" value="UniProtKB-EC"/>
</dbReference>
<protein>
    <recommendedName>
        <fullName evidence="2">3-hydroxyisobutyryl-CoA hydrolase</fullName>
        <ecNumber evidence="2">3.1.2.4</ecNumber>
    </recommendedName>
</protein>
<dbReference type="GO" id="GO:0016853">
    <property type="term" value="F:isomerase activity"/>
    <property type="evidence" value="ECO:0007669"/>
    <property type="project" value="UniProtKB-KW"/>
</dbReference>
<evidence type="ECO:0000256" key="2">
    <source>
        <dbReference type="ARBA" id="ARBA00011915"/>
    </source>
</evidence>
<comment type="catalytic activity">
    <reaction evidence="1">
        <text>3-hydroxy-2-methylpropanoyl-CoA + H2O = 3-hydroxy-2-methylpropanoate + CoA + H(+)</text>
        <dbReference type="Rhea" id="RHEA:20888"/>
        <dbReference type="ChEBI" id="CHEBI:11805"/>
        <dbReference type="ChEBI" id="CHEBI:15377"/>
        <dbReference type="ChEBI" id="CHEBI:15378"/>
        <dbReference type="ChEBI" id="CHEBI:57287"/>
        <dbReference type="ChEBI" id="CHEBI:57340"/>
        <dbReference type="EC" id="3.1.2.4"/>
    </reaction>
</comment>
<sequence length="372" mass="42674">MEGIMNVMMVENEVLFEENQGTGWIILNRPKALNALSLQMVKDIYKQLRVWAHNESISLVCIKSQSEKAFCSGGDVRAIYESVKLNPDSMVPKEYFITEYKMDLLIHEYKKPVLVFMDGIVMGGGVGLSVGARFRIITERTKWAMPEMNIGFFPDVGANYFLNQMPGRIGLYLALTAKIIMKGDILSTDMADYYLDSSRLMEVEAFIKSHVWKPENIEREMAEFLKSVCVRPHELPHNLNVEKINQYFQYETIDQIINSLDEGASNGDEWALETKKTLLKKSPTSLKVTIELMKRGKGKKLRESFAMDTEVALNFLHTKDFFEGVRAVLVDKNQMPKWNPDSFNEISDESINQFFQADWKNESNPFNSPNDN</sequence>
<evidence type="ECO:0000259" key="4">
    <source>
        <dbReference type="Pfam" id="PF16113"/>
    </source>
</evidence>
<dbReference type="NCBIfam" id="NF004127">
    <property type="entry name" value="PRK05617.1"/>
    <property type="match status" value="1"/>
</dbReference>
<evidence type="ECO:0000313" key="6">
    <source>
        <dbReference type="Proteomes" id="UP000293846"/>
    </source>
</evidence>
<organism evidence="5 6">
    <name type="scientific">Cytobacillus praedii</name>
    <dbReference type="NCBI Taxonomy" id="1742358"/>
    <lineage>
        <taxon>Bacteria</taxon>
        <taxon>Bacillati</taxon>
        <taxon>Bacillota</taxon>
        <taxon>Bacilli</taxon>
        <taxon>Bacillales</taxon>
        <taxon>Bacillaceae</taxon>
        <taxon>Cytobacillus</taxon>
    </lineage>
</organism>
<evidence type="ECO:0000313" key="5">
    <source>
        <dbReference type="EMBL" id="TCJ04592.1"/>
    </source>
</evidence>
<comment type="caution">
    <text evidence="5">The sequence shown here is derived from an EMBL/GenBank/DDBJ whole genome shotgun (WGS) entry which is preliminary data.</text>
</comment>
<reference evidence="5 6" key="1">
    <citation type="submission" date="2019-03" db="EMBL/GenBank/DDBJ databases">
        <authorList>
            <person name="Jensen L."/>
            <person name="Storgaard J."/>
            <person name="Sulaj E."/>
            <person name="Schramm A."/>
            <person name="Marshall I.P.G."/>
        </authorList>
    </citation>
    <scope>NUCLEOTIDE SEQUENCE [LARGE SCALE GENOMIC DNA]</scope>
    <source>
        <strain evidence="5 6">2017H2G3</strain>
    </source>
</reference>